<dbReference type="GO" id="GO:0016020">
    <property type="term" value="C:membrane"/>
    <property type="evidence" value="ECO:0007669"/>
    <property type="project" value="TreeGrafter"/>
</dbReference>
<evidence type="ECO:0000256" key="3">
    <source>
        <dbReference type="SAM" id="SignalP"/>
    </source>
</evidence>
<evidence type="ECO:0000313" key="6">
    <source>
        <dbReference type="Proteomes" id="UP000439903"/>
    </source>
</evidence>
<keyword evidence="3" id="KW-0732">Signal</keyword>
<gene>
    <name evidence="5" type="ORF">F8M41_007929</name>
</gene>
<accession>A0A8H3X5P9</accession>
<evidence type="ECO:0000256" key="2">
    <source>
        <dbReference type="ARBA" id="ARBA00022833"/>
    </source>
</evidence>
<sequence length="131" mass="14629">MLLTIIIFSTTFPFVRSTSSVLLQGVPLGVSIDTVRDRIQKISGIVSVHELHVWQLSNAKHVASVHIRLLPSVDYMSLITNVKYILHTYGIHSTTIQPEFGDLENNESSCLLRCEDESCVQKLCCSTPQTN</sequence>
<keyword evidence="6" id="KW-1185">Reference proteome</keyword>
<dbReference type="PANTHER" id="PTHR45820:SF4">
    <property type="entry name" value="ZINC TRANSPORTER 63C, ISOFORM F"/>
    <property type="match status" value="1"/>
</dbReference>
<name>A0A8H3X5P9_GIGMA</name>
<dbReference type="SUPFAM" id="SSF160240">
    <property type="entry name" value="Cation efflux protein cytoplasmic domain-like"/>
    <property type="match status" value="1"/>
</dbReference>
<comment type="similarity">
    <text evidence="1">Belongs to the cation diffusion facilitator (CDF) transporter (TC 2.A.4) family. SLC30A subfamily.</text>
</comment>
<reference evidence="5 6" key="1">
    <citation type="journal article" date="2019" name="Environ. Microbiol.">
        <title>At the nexus of three kingdoms: the genome of the mycorrhizal fungus Gigaspora margarita provides insights into plant, endobacterial and fungal interactions.</title>
        <authorList>
            <person name="Venice F."/>
            <person name="Ghignone S."/>
            <person name="Salvioli di Fossalunga A."/>
            <person name="Amselem J."/>
            <person name="Novero M."/>
            <person name="Xianan X."/>
            <person name="Sedzielewska Toro K."/>
            <person name="Morin E."/>
            <person name="Lipzen A."/>
            <person name="Grigoriev I.V."/>
            <person name="Henrissat B."/>
            <person name="Martin F.M."/>
            <person name="Bonfante P."/>
        </authorList>
    </citation>
    <scope>NUCLEOTIDE SEQUENCE [LARGE SCALE GENOMIC DNA]</scope>
    <source>
        <strain evidence="5 6">BEG34</strain>
    </source>
</reference>
<evidence type="ECO:0000313" key="5">
    <source>
        <dbReference type="EMBL" id="KAF0412482.1"/>
    </source>
</evidence>
<dbReference type="InterPro" id="IPR036837">
    <property type="entry name" value="Cation_efflux_CTD_sf"/>
</dbReference>
<dbReference type="Proteomes" id="UP000439903">
    <property type="component" value="Unassembled WGS sequence"/>
</dbReference>
<keyword evidence="2" id="KW-0862">Zinc</keyword>
<dbReference type="InterPro" id="IPR027470">
    <property type="entry name" value="Cation_efflux_CTD"/>
</dbReference>
<evidence type="ECO:0000259" key="4">
    <source>
        <dbReference type="Pfam" id="PF16916"/>
    </source>
</evidence>
<feature type="domain" description="Cation efflux protein cytoplasmic" evidence="4">
    <location>
        <begin position="30"/>
        <end position="99"/>
    </location>
</feature>
<evidence type="ECO:0000256" key="1">
    <source>
        <dbReference type="ARBA" id="ARBA00008873"/>
    </source>
</evidence>
<dbReference type="AlphaFoldDB" id="A0A8H3X5P9"/>
<feature type="chain" id="PRO_5034431172" evidence="3">
    <location>
        <begin position="18"/>
        <end position="131"/>
    </location>
</feature>
<dbReference type="EMBL" id="WTPW01001813">
    <property type="protein sequence ID" value="KAF0412482.1"/>
    <property type="molecule type" value="Genomic_DNA"/>
</dbReference>
<feature type="signal peptide" evidence="3">
    <location>
        <begin position="1"/>
        <end position="17"/>
    </location>
</feature>
<dbReference type="PANTHER" id="PTHR45820">
    <property type="entry name" value="FI23527P1"/>
    <property type="match status" value="1"/>
</dbReference>
<comment type="caution">
    <text evidence="5">The sequence shown here is derived from an EMBL/GenBank/DDBJ whole genome shotgun (WGS) entry which is preliminary data.</text>
</comment>
<dbReference type="GO" id="GO:0006882">
    <property type="term" value="P:intracellular zinc ion homeostasis"/>
    <property type="evidence" value="ECO:0007669"/>
    <property type="project" value="TreeGrafter"/>
</dbReference>
<dbReference type="OrthoDB" id="9944568at2759"/>
<proteinExistence type="inferred from homology"/>
<dbReference type="Pfam" id="PF16916">
    <property type="entry name" value="ZT_dimer"/>
    <property type="match status" value="1"/>
</dbReference>
<organism evidence="5 6">
    <name type="scientific">Gigaspora margarita</name>
    <dbReference type="NCBI Taxonomy" id="4874"/>
    <lineage>
        <taxon>Eukaryota</taxon>
        <taxon>Fungi</taxon>
        <taxon>Fungi incertae sedis</taxon>
        <taxon>Mucoromycota</taxon>
        <taxon>Glomeromycotina</taxon>
        <taxon>Glomeromycetes</taxon>
        <taxon>Diversisporales</taxon>
        <taxon>Gigasporaceae</taxon>
        <taxon>Gigaspora</taxon>
    </lineage>
</organism>
<dbReference type="GO" id="GO:0005385">
    <property type="term" value="F:zinc ion transmembrane transporter activity"/>
    <property type="evidence" value="ECO:0007669"/>
    <property type="project" value="TreeGrafter"/>
</dbReference>
<protein>
    <submittedName>
        <fullName evidence="5">Cation efflux protein</fullName>
    </submittedName>
</protein>